<dbReference type="Pfam" id="PF00501">
    <property type="entry name" value="AMP-binding"/>
    <property type="match status" value="1"/>
</dbReference>
<dbReference type="PANTHER" id="PTHR24096">
    <property type="entry name" value="LONG-CHAIN-FATTY-ACID--COA LIGASE"/>
    <property type="match status" value="1"/>
</dbReference>
<protein>
    <recommendedName>
        <fullName evidence="7">4-coumarate--CoA ligase</fullName>
    </recommendedName>
</protein>
<evidence type="ECO:0000256" key="2">
    <source>
        <dbReference type="SAM" id="Phobius"/>
    </source>
</evidence>
<dbReference type="FunFam" id="3.30.300.30:FF:000007">
    <property type="entry name" value="4-coumarate--CoA ligase 2"/>
    <property type="match status" value="1"/>
</dbReference>
<evidence type="ECO:0000313" key="6">
    <source>
        <dbReference type="Proteomes" id="UP000271974"/>
    </source>
</evidence>
<feature type="transmembrane region" description="Helical" evidence="2">
    <location>
        <begin position="323"/>
        <end position="343"/>
    </location>
</feature>
<dbReference type="PANTHER" id="PTHR24096:SF422">
    <property type="entry name" value="BCDNA.GH02901"/>
    <property type="match status" value="1"/>
</dbReference>
<dbReference type="Gene3D" id="3.40.50.12780">
    <property type="entry name" value="N-terminal domain of ligase-like"/>
    <property type="match status" value="1"/>
</dbReference>
<dbReference type="Gene3D" id="3.30.300.30">
    <property type="match status" value="1"/>
</dbReference>
<dbReference type="InterPro" id="IPR000873">
    <property type="entry name" value="AMP-dep_synth/lig_dom"/>
</dbReference>
<evidence type="ECO:0000313" key="5">
    <source>
        <dbReference type="EMBL" id="RUS82285.1"/>
    </source>
</evidence>
<dbReference type="InterPro" id="IPR020845">
    <property type="entry name" value="AMP-binding_CS"/>
</dbReference>
<keyword evidence="2" id="KW-0812">Transmembrane</keyword>
<evidence type="ECO:0000259" key="3">
    <source>
        <dbReference type="Pfam" id="PF00501"/>
    </source>
</evidence>
<evidence type="ECO:0000256" key="1">
    <source>
        <dbReference type="ARBA" id="ARBA00006432"/>
    </source>
</evidence>
<keyword evidence="6" id="KW-1185">Reference proteome</keyword>
<dbReference type="InterPro" id="IPR025110">
    <property type="entry name" value="AMP-bd_C"/>
</dbReference>
<dbReference type="InterPro" id="IPR042099">
    <property type="entry name" value="ANL_N_sf"/>
</dbReference>
<dbReference type="OrthoDB" id="10253869at2759"/>
<dbReference type="EMBL" id="RQTK01000293">
    <property type="protein sequence ID" value="RUS82285.1"/>
    <property type="molecule type" value="Genomic_DNA"/>
</dbReference>
<dbReference type="Pfam" id="PF13193">
    <property type="entry name" value="AMP-binding_C"/>
    <property type="match status" value="1"/>
</dbReference>
<dbReference type="GO" id="GO:0016405">
    <property type="term" value="F:CoA-ligase activity"/>
    <property type="evidence" value="ECO:0007669"/>
    <property type="project" value="TreeGrafter"/>
</dbReference>
<reference evidence="5 6" key="1">
    <citation type="submission" date="2019-01" db="EMBL/GenBank/DDBJ databases">
        <title>A draft genome assembly of the solar-powered sea slug Elysia chlorotica.</title>
        <authorList>
            <person name="Cai H."/>
            <person name="Li Q."/>
            <person name="Fang X."/>
            <person name="Li J."/>
            <person name="Curtis N.E."/>
            <person name="Altenburger A."/>
            <person name="Shibata T."/>
            <person name="Feng M."/>
            <person name="Maeda T."/>
            <person name="Schwartz J.A."/>
            <person name="Shigenobu S."/>
            <person name="Lundholm N."/>
            <person name="Nishiyama T."/>
            <person name="Yang H."/>
            <person name="Hasebe M."/>
            <person name="Li S."/>
            <person name="Pierce S.K."/>
            <person name="Wang J."/>
        </authorList>
    </citation>
    <scope>NUCLEOTIDE SEQUENCE [LARGE SCALE GENOMIC DNA]</scope>
    <source>
        <strain evidence="5">EC2010</strain>
        <tissue evidence="5">Whole organism of an adult</tissue>
    </source>
</reference>
<evidence type="ECO:0008006" key="7">
    <source>
        <dbReference type="Google" id="ProtNLM"/>
    </source>
</evidence>
<accession>A0A3S1HM80</accession>
<dbReference type="InterPro" id="IPR045851">
    <property type="entry name" value="AMP-bd_C_sf"/>
</dbReference>
<dbReference type="AlphaFoldDB" id="A0A3S1HM80"/>
<evidence type="ECO:0000259" key="4">
    <source>
        <dbReference type="Pfam" id="PF13193"/>
    </source>
</evidence>
<gene>
    <name evidence="5" type="ORF">EGW08_009963</name>
</gene>
<sequence length="619" mass="67805">MACRRFKQQVCGRLLWQLKTSLSPGEHQSQHAALIHSAHQQIQRHCRMSHTVCALNGRMYGSSHGAGTARSLHTTGAHQARFVSESEYRHDPVSPENILRNPLPDTHIPLDMSIHQMVFNMCDKYKDTLAVEDYLTGRSYTYSQLKEAIVRVGSALARRGYRKGDVLLAFAVNNVDFTVLTVACAATGVWFCPASPSFTPAELARQLHNCGAKGVCASEPLAGVVKDALANREFPNKVKDLFVFGEASGFEPFKSLLADDGKALPDVDIDPVNDVFLLPYSSGTTGLPKGVMLSHHNVVANVYQLSKLMNMEPSDRTLGLLPLYHVFGLVVIQFLTLVGGAMVSYLPKFDPEIMLRCMQERKITISLMVPPLILFLAKHPLVAKFDLTPLSEVLCGAAPLGEELTTAFMERLPNAKLRQGYGLTETSPALSVDMRIVKGSVGQPVPNTLCKVVDTASGKTLSAGELGEVWAQGPQVMLGYYNNQAATDDMITRDKWLRTGDLGCFDENGVIYIKDRLKELIKYKGSQVAPAELEALLLSHPEVQDVAVIGVPDEAAGELPKAFVVARPGSKLSTDQVLQFVEGKVAPTKKLRGGVEFVDEIPKTPSGKILRRLLRDKYL</sequence>
<dbReference type="STRING" id="188477.A0A3S1HM80"/>
<dbReference type="Proteomes" id="UP000271974">
    <property type="component" value="Unassembled WGS sequence"/>
</dbReference>
<keyword evidence="2" id="KW-0472">Membrane</keyword>
<dbReference type="PROSITE" id="PS00455">
    <property type="entry name" value="AMP_BINDING"/>
    <property type="match status" value="1"/>
</dbReference>
<proteinExistence type="inferred from homology"/>
<organism evidence="5 6">
    <name type="scientific">Elysia chlorotica</name>
    <name type="common">Eastern emerald elysia</name>
    <name type="synonym">Sea slug</name>
    <dbReference type="NCBI Taxonomy" id="188477"/>
    <lineage>
        <taxon>Eukaryota</taxon>
        <taxon>Metazoa</taxon>
        <taxon>Spiralia</taxon>
        <taxon>Lophotrochozoa</taxon>
        <taxon>Mollusca</taxon>
        <taxon>Gastropoda</taxon>
        <taxon>Heterobranchia</taxon>
        <taxon>Euthyneura</taxon>
        <taxon>Panpulmonata</taxon>
        <taxon>Sacoglossa</taxon>
        <taxon>Placobranchoidea</taxon>
        <taxon>Plakobranchidae</taxon>
        <taxon>Elysia</taxon>
    </lineage>
</organism>
<name>A0A3S1HM80_ELYCH</name>
<dbReference type="SUPFAM" id="SSF56801">
    <property type="entry name" value="Acetyl-CoA synthetase-like"/>
    <property type="match status" value="1"/>
</dbReference>
<comment type="similarity">
    <text evidence="1">Belongs to the ATP-dependent AMP-binding enzyme family.</text>
</comment>
<keyword evidence="2" id="KW-1133">Transmembrane helix</keyword>
<feature type="domain" description="AMP-binding enzyme C-terminal" evidence="4">
    <location>
        <begin position="532"/>
        <end position="608"/>
    </location>
</feature>
<feature type="domain" description="AMP-dependent synthetase/ligase" evidence="3">
    <location>
        <begin position="122"/>
        <end position="481"/>
    </location>
</feature>
<comment type="caution">
    <text evidence="5">The sequence shown here is derived from an EMBL/GenBank/DDBJ whole genome shotgun (WGS) entry which is preliminary data.</text>
</comment>